<protein>
    <submittedName>
        <fullName evidence="2">Uncharacterized protein</fullName>
    </submittedName>
</protein>
<dbReference type="RefSeq" id="XP_066008432.1">
    <property type="nucleotide sequence ID" value="XM_066152222.1"/>
</dbReference>
<feature type="region of interest" description="Disordered" evidence="1">
    <location>
        <begin position="14"/>
        <end position="50"/>
    </location>
</feature>
<evidence type="ECO:0000313" key="3">
    <source>
        <dbReference type="Proteomes" id="UP000011096"/>
    </source>
</evidence>
<keyword evidence="3" id="KW-1185">Reference proteome</keyword>
<dbReference type="GeneID" id="90980057"/>
<reference evidence="2 3" key="1">
    <citation type="submission" date="2012-08" db="EMBL/GenBank/DDBJ databases">
        <authorList>
            <person name="Gan P.H.P."/>
            <person name="Ikeda K."/>
            <person name="Irieda H."/>
            <person name="Narusaka M."/>
            <person name="O'Connell R.J."/>
            <person name="Narusaka Y."/>
            <person name="Takano Y."/>
            <person name="Kubo Y."/>
            <person name="Shirasu K."/>
        </authorList>
    </citation>
    <scope>NUCLEOTIDE SEQUENCE [LARGE SCALE GENOMIC DNA]</scope>
    <source>
        <strain evidence="2 3">Nara gc5</strain>
    </source>
</reference>
<dbReference type="AlphaFoldDB" id="A0A7J6J254"/>
<evidence type="ECO:0000313" key="2">
    <source>
        <dbReference type="EMBL" id="KAF4482440.1"/>
    </source>
</evidence>
<dbReference type="EMBL" id="ANPB02000005">
    <property type="protein sequence ID" value="KAF4482440.1"/>
    <property type="molecule type" value="Genomic_DNA"/>
</dbReference>
<accession>A0A7J6J254</accession>
<reference evidence="2 3" key="2">
    <citation type="submission" date="2020-04" db="EMBL/GenBank/DDBJ databases">
        <title>Genome sequencing and assembly of multiple isolates from the Colletotrichum gloeosporioides species complex.</title>
        <authorList>
            <person name="Gan P."/>
            <person name="Shirasu K."/>
        </authorList>
    </citation>
    <scope>NUCLEOTIDE SEQUENCE [LARGE SCALE GENOMIC DNA]</scope>
    <source>
        <strain evidence="2 3">Nara gc5</strain>
    </source>
</reference>
<dbReference type="InParanoid" id="A0A7J6J254"/>
<name>A0A7J6J254_COLFN</name>
<evidence type="ECO:0000256" key="1">
    <source>
        <dbReference type="SAM" id="MobiDB-lite"/>
    </source>
</evidence>
<comment type="caution">
    <text evidence="2">The sequence shown here is derived from an EMBL/GenBank/DDBJ whole genome shotgun (WGS) entry which is preliminary data.</text>
</comment>
<organism evidence="2 3">
    <name type="scientific">Colletotrichum fructicola (strain Nara gc5)</name>
    <name type="common">Anthracnose fungus</name>
    <name type="synonym">Colletotrichum gloeosporioides (strain Nara gc5)</name>
    <dbReference type="NCBI Taxonomy" id="1213859"/>
    <lineage>
        <taxon>Eukaryota</taxon>
        <taxon>Fungi</taxon>
        <taxon>Dikarya</taxon>
        <taxon>Ascomycota</taxon>
        <taxon>Pezizomycotina</taxon>
        <taxon>Sordariomycetes</taxon>
        <taxon>Hypocreomycetidae</taxon>
        <taxon>Glomerellales</taxon>
        <taxon>Glomerellaceae</taxon>
        <taxon>Colletotrichum</taxon>
        <taxon>Colletotrichum gloeosporioides species complex</taxon>
    </lineage>
</organism>
<sequence length="70" mass="7504">MAALTIGEIINPGLRSGCSGAPQPYPDPNPDMTSASGPLRRHPSTAIRHPYAPKHPSVYLEVYVASKYLS</sequence>
<proteinExistence type="predicted"/>
<dbReference type="Proteomes" id="UP000011096">
    <property type="component" value="Unassembled WGS sequence"/>
</dbReference>
<gene>
    <name evidence="2" type="ORF">CGGC5_v009818</name>
</gene>